<organism evidence="1 2">
    <name type="scientific">Juglans regia</name>
    <name type="common">English walnut</name>
    <dbReference type="NCBI Taxonomy" id="51240"/>
    <lineage>
        <taxon>Eukaryota</taxon>
        <taxon>Viridiplantae</taxon>
        <taxon>Streptophyta</taxon>
        <taxon>Embryophyta</taxon>
        <taxon>Tracheophyta</taxon>
        <taxon>Spermatophyta</taxon>
        <taxon>Magnoliopsida</taxon>
        <taxon>eudicotyledons</taxon>
        <taxon>Gunneridae</taxon>
        <taxon>Pentapetalae</taxon>
        <taxon>rosids</taxon>
        <taxon>fabids</taxon>
        <taxon>Fagales</taxon>
        <taxon>Juglandaceae</taxon>
        <taxon>Juglans</taxon>
    </lineage>
</organism>
<accession>A0A2I4FZ60</accession>
<dbReference type="Pfam" id="PF10950">
    <property type="entry name" value="Organ_specific"/>
    <property type="match status" value="1"/>
</dbReference>
<evidence type="ECO:0000313" key="1">
    <source>
        <dbReference type="Proteomes" id="UP000235220"/>
    </source>
</evidence>
<gene>
    <name evidence="2" type="primary">LOC109003300</name>
</gene>
<protein>
    <submittedName>
        <fullName evidence="2">Organ-specific protein P4-like</fullName>
    </submittedName>
</protein>
<dbReference type="PANTHER" id="PTHR33731:SF17">
    <property type="entry name" value="ORGAN-SPECIFIC PROTEIN P4-LIKE"/>
    <property type="match status" value="1"/>
</dbReference>
<dbReference type="GeneID" id="109003300"/>
<keyword evidence="1" id="KW-1185">Reference proteome</keyword>
<dbReference type="InterPro" id="IPR024489">
    <property type="entry name" value="Organ_specific_prot"/>
</dbReference>
<evidence type="ECO:0000313" key="2">
    <source>
        <dbReference type="RefSeq" id="XP_018836934.1"/>
    </source>
</evidence>
<dbReference type="KEGG" id="jre:109003300"/>
<dbReference type="FunCoup" id="A0A2I4FZ60">
    <property type="interactions" value="18"/>
</dbReference>
<dbReference type="STRING" id="51240.A0A2I4FZ60"/>
<dbReference type="RefSeq" id="XP_018836934.1">
    <property type="nucleotide sequence ID" value="XM_018981389.2"/>
</dbReference>
<name>A0A2I4FZ60_JUGRE</name>
<sequence>MKSISAFLLLFSLFLLVLVNLSDARRDPGDYWKSIMKDQPIPEAIKGLLHRDLPYASDARENDHFLKDFDVTPNAIIYHAHVEDKDEKKPACVEDFEQKSHTELNLIQG</sequence>
<proteinExistence type="predicted"/>
<dbReference type="Gramene" id="Jr16_18160_p1">
    <property type="protein sequence ID" value="cds.Jr16_18160_p1"/>
    <property type="gene ID" value="Jr16_18160"/>
</dbReference>
<reference evidence="2" key="1">
    <citation type="submission" date="2025-08" db="UniProtKB">
        <authorList>
            <consortium name="RefSeq"/>
        </authorList>
    </citation>
    <scope>IDENTIFICATION</scope>
    <source>
        <tissue evidence="2">Leaves</tissue>
    </source>
</reference>
<dbReference type="Proteomes" id="UP000235220">
    <property type="component" value="Chromosome 16"/>
</dbReference>
<dbReference type="AlphaFoldDB" id="A0A2I4FZ60"/>
<dbReference type="PANTHER" id="PTHR33731">
    <property type="entry name" value="PROTEIN, PUTATIVE-RELATED"/>
    <property type="match status" value="1"/>
</dbReference>
<dbReference type="OrthoDB" id="1734141at2759"/>